<feature type="non-terminal residue" evidence="1">
    <location>
        <position position="1"/>
    </location>
</feature>
<reference evidence="1" key="1">
    <citation type="journal article" date="2014" name="Front. Microbiol.">
        <title>High frequency of phylogenetically diverse reductive dehalogenase-homologous genes in deep subseafloor sedimentary metagenomes.</title>
        <authorList>
            <person name="Kawai M."/>
            <person name="Futagami T."/>
            <person name="Toyoda A."/>
            <person name="Takaki Y."/>
            <person name="Nishi S."/>
            <person name="Hori S."/>
            <person name="Arai W."/>
            <person name="Tsubouchi T."/>
            <person name="Morono Y."/>
            <person name="Uchiyama I."/>
            <person name="Ito T."/>
            <person name="Fujiyama A."/>
            <person name="Inagaki F."/>
            <person name="Takami H."/>
        </authorList>
    </citation>
    <scope>NUCLEOTIDE SEQUENCE</scope>
    <source>
        <strain evidence="1">Expedition CK06-06</strain>
    </source>
</reference>
<dbReference type="AlphaFoldDB" id="X0VDL6"/>
<name>X0VDL6_9ZZZZ</name>
<dbReference type="EMBL" id="BARS01023247">
    <property type="protein sequence ID" value="GAG09352.1"/>
    <property type="molecule type" value="Genomic_DNA"/>
</dbReference>
<proteinExistence type="predicted"/>
<gene>
    <name evidence="1" type="ORF">S01H1_37040</name>
</gene>
<protein>
    <submittedName>
        <fullName evidence="1">Uncharacterized protein</fullName>
    </submittedName>
</protein>
<comment type="caution">
    <text evidence="1">The sequence shown here is derived from an EMBL/GenBank/DDBJ whole genome shotgun (WGS) entry which is preliminary data.</text>
</comment>
<evidence type="ECO:0000313" key="1">
    <source>
        <dbReference type="EMBL" id="GAG09352.1"/>
    </source>
</evidence>
<accession>X0VDL6</accession>
<sequence length="270" mass="30461">TFSYTDYSFQVDPFMLNDVGKFPSDTIQDVDGTRYEDVKADVIGKAPYALFGEHKYALLQNISTDKETLVPTRTLGIIYGELVAEYKFFEAYIESINPYTTLYVNRSASTARSTYEMPETFVNDFSTFDFILKCTNDTKEDSENIGEVRKVINVEEVIINFRSFYRITINNAFSTQPDIGTNPPSNASTYITLVIIKYVYQFQIDEEPCEGFAFTTSQGNISAGNIDMFAIDSSQKNIVPMILSEFTHVDEDKNILRLNPKASADSSAVS</sequence>
<feature type="non-terminal residue" evidence="1">
    <location>
        <position position="270"/>
    </location>
</feature>
<organism evidence="1">
    <name type="scientific">marine sediment metagenome</name>
    <dbReference type="NCBI Taxonomy" id="412755"/>
    <lineage>
        <taxon>unclassified sequences</taxon>
        <taxon>metagenomes</taxon>
        <taxon>ecological metagenomes</taxon>
    </lineage>
</organism>